<feature type="compositionally biased region" description="Basic and acidic residues" evidence="1">
    <location>
        <begin position="50"/>
        <end position="70"/>
    </location>
</feature>
<feature type="region of interest" description="Disordered" evidence="1">
    <location>
        <begin position="24"/>
        <end position="89"/>
    </location>
</feature>
<comment type="caution">
    <text evidence="3">The sequence shown here is derived from an EMBL/GenBank/DDBJ whole genome shotgun (WGS) entry which is preliminary data.</text>
</comment>
<proteinExistence type="predicted"/>
<dbReference type="EMBL" id="JAENIL010000025">
    <property type="protein sequence ID" value="MBK1878005.1"/>
    <property type="molecule type" value="Genomic_DNA"/>
</dbReference>
<organism evidence="3 4">
    <name type="scientific">Pelagicoccus mobilis</name>
    <dbReference type="NCBI Taxonomy" id="415221"/>
    <lineage>
        <taxon>Bacteria</taxon>
        <taxon>Pseudomonadati</taxon>
        <taxon>Verrucomicrobiota</taxon>
        <taxon>Opitutia</taxon>
        <taxon>Puniceicoccales</taxon>
        <taxon>Pelagicoccaceae</taxon>
        <taxon>Pelagicoccus</taxon>
    </lineage>
</organism>
<feature type="chain" id="PRO_5037043711" evidence="2">
    <location>
        <begin position="19"/>
        <end position="89"/>
    </location>
</feature>
<evidence type="ECO:0000256" key="1">
    <source>
        <dbReference type="SAM" id="MobiDB-lite"/>
    </source>
</evidence>
<name>A0A934RUQ8_9BACT</name>
<protein>
    <submittedName>
        <fullName evidence="3">Uncharacterized protein</fullName>
    </submittedName>
</protein>
<keyword evidence="4" id="KW-1185">Reference proteome</keyword>
<dbReference type="AlphaFoldDB" id="A0A934RUQ8"/>
<feature type="compositionally biased region" description="Polar residues" evidence="1">
    <location>
        <begin position="24"/>
        <end position="34"/>
    </location>
</feature>
<evidence type="ECO:0000256" key="2">
    <source>
        <dbReference type="SAM" id="SignalP"/>
    </source>
</evidence>
<gene>
    <name evidence="3" type="ORF">JIN87_14095</name>
</gene>
<keyword evidence="2" id="KW-0732">Signal</keyword>
<feature type="signal peptide" evidence="2">
    <location>
        <begin position="1"/>
        <end position="18"/>
    </location>
</feature>
<reference evidence="3" key="1">
    <citation type="submission" date="2021-01" db="EMBL/GenBank/DDBJ databases">
        <title>Modified the classification status of verrucomicrobia.</title>
        <authorList>
            <person name="Feng X."/>
        </authorList>
    </citation>
    <scope>NUCLEOTIDE SEQUENCE</scope>
    <source>
        <strain evidence="3">KCTC 13126</strain>
    </source>
</reference>
<accession>A0A934RUQ8</accession>
<evidence type="ECO:0000313" key="3">
    <source>
        <dbReference type="EMBL" id="MBK1878005.1"/>
    </source>
</evidence>
<dbReference type="RefSeq" id="WP_200356219.1">
    <property type="nucleotide sequence ID" value="NZ_JAENIL010000025.1"/>
</dbReference>
<sequence length="89" mass="9505">MKRRLTARLILAALTAFAAASPHSLFSQATSNSPSPAPQVAPNTAGKSQVKVDKAARRAAARKKEAEIKKQGAPARHPYKRSVEMPSDI</sequence>
<evidence type="ECO:0000313" key="4">
    <source>
        <dbReference type="Proteomes" id="UP000617628"/>
    </source>
</evidence>
<dbReference type="Proteomes" id="UP000617628">
    <property type="component" value="Unassembled WGS sequence"/>
</dbReference>